<proteinExistence type="predicted"/>
<evidence type="ECO:0000313" key="1">
    <source>
        <dbReference type="EMBL" id="CAG8490014.1"/>
    </source>
</evidence>
<dbReference type="Proteomes" id="UP000789759">
    <property type="component" value="Unassembled WGS sequence"/>
</dbReference>
<organism evidence="1 2">
    <name type="scientific">Cetraspora pellucida</name>
    <dbReference type="NCBI Taxonomy" id="1433469"/>
    <lineage>
        <taxon>Eukaryota</taxon>
        <taxon>Fungi</taxon>
        <taxon>Fungi incertae sedis</taxon>
        <taxon>Mucoromycota</taxon>
        <taxon>Glomeromycotina</taxon>
        <taxon>Glomeromycetes</taxon>
        <taxon>Diversisporales</taxon>
        <taxon>Gigasporaceae</taxon>
        <taxon>Cetraspora</taxon>
    </lineage>
</organism>
<name>A0A9N8ZCP9_9GLOM</name>
<evidence type="ECO:0000313" key="2">
    <source>
        <dbReference type="Proteomes" id="UP000789759"/>
    </source>
</evidence>
<dbReference type="AlphaFoldDB" id="A0A9N8ZCP9"/>
<accession>A0A9N8ZCP9</accession>
<dbReference type="EMBL" id="CAJVQA010000772">
    <property type="protein sequence ID" value="CAG8490014.1"/>
    <property type="molecule type" value="Genomic_DNA"/>
</dbReference>
<keyword evidence="2" id="KW-1185">Reference proteome</keyword>
<sequence length="88" mass="10133">MAKYCDNHLYLTFVENTGICFFELKIIIRILVSSLLTNKEHGRNSQQLHVLMLEASITRTSITDRGECSTKWLAQCTFNTLSDFITLM</sequence>
<protein>
    <submittedName>
        <fullName evidence="1">14402_t:CDS:1</fullName>
    </submittedName>
</protein>
<gene>
    <name evidence="1" type="ORF">CPELLU_LOCUS1935</name>
</gene>
<comment type="caution">
    <text evidence="1">The sequence shown here is derived from an EMBL/GenBank/DDBJ whole genome shotgun (WGS) entry which is preliminary data.</text>
</comment>
<reference evidence="1" key="1">
    <citation type="submission" date="2021-06" db="EMBL/GenBank/DDBJ databases">
        <authorList>
            <person name="Kallberg Y."/>
            <person name="Tangrot J."/>
            <person name="Rosling A."/>
        </authorList>
    </citation>
    <scope>NUCLEOTIDE SEQUENCE</scope>
    <source>
        <strain evidence="1">FL966</strain>
    </source>
</reference>